<evidence type="ECO:0000256" key="2">
    <source>
        <dbReference type="SAM" id="Phobius"/>
    </source>
</evidence>
<name>L1ILU2_GUITC</name>
<proteinExistence type="predicted"/>
<reference evidence="4 6" key="1">
    <citation type="journal article" date="2012" name="Nature">
        <title>Algal genomes reveal evolutionary mosaicism and the fate of nucleomorphs.</title>
        <authorList>
            <consortium name="DOE Joint Genome Institute"/>
            <person name="Curtis B.A."/>
            <person name="Tanifuji G."/>
            <person name="Burki F."/>
            <person name="Gruber A."/>
            <person name="Irimia M."/>
            <person name="Maruyama S."/>
            <person name="Arias M.C."/>
            <person name="Ball S.G."/>
            <person name="Gile G.H."/>
            <person name="Hirakawa Y."/>
            <person name="Hopkins J.F."/>
            <person name="Kuo A."/>
            <person name="Rensing S.A."/>
            <person name="Schmutz J."/>
            <person name="Symeonidi A."/>
            <person name="Elias M."/>
            <person name="Eveleigh R.J."/>
            <person name="Herman E.K."/>
            <person name="Klute M.J."/>
            <person name="Nakayama T."/>
            <person name="Obornik M."/>
            <person name="Reyes-Prieto A."/>
            <person name="Armbrust E.V."/>
            <person name="Aves S.J."/>
            <person name="Beiko R.G."/>
            <person name="Coutinho P."/>
            <person name="Dacks J.B."/>
            <person name="Durnford D.G."/>
            <person name="Fast N.M."/>
            <person name="Green B.R."/>
            <person name="Grisdale C.J."/>
            <person name="Hempel F."/>
            <person name="Henrissat B."/>
            <person name="Hoppner M.P."/>
            <person name="Ishida K."/>
            <person name="Kim E."/>
            <person name="Koreny L."/>
            <person name="Kroth P.G."/>
            <person name="Liu Y."/>
            <person name="Malik S.B."/>
            <person name="Maier U.G."/>
            <person name="McRose D."/>
            <person name="Mock T."/>
            <person name="Neilson J.A."/>
            <person name="Onodera N.T."/>
            <person name="Poole A.M."/>
            <person name="Pritham E.J."/>
            <person name="Richards T.A."/>
            <person name="Rocap G."/>
            <person name="Roy S.W."/>
            <person name="Sarai C."/>
            <person name="Schaack S."/>
            <person name="Shirato S."/>
            <person name="Slamovits C.H."/>
            <person name="Spencer D.F."/>
            <person name="Suzuki S."/>
            <person name="Worden A.Z."/>
            <person name="Zauner S."/>
            <person name="Barry K."/>
            <person name="Bell C."/>
            <person name="Bharti A.K."/>
            <person name="Crow J.A."/>
            <person name="Grimwood J."/>
            <person name="Kramer R."/>
            <person name="Lindquist E."/>
            <person name="Lucas S."/>
            <person name="Salamov A."/>
            <person name="McFadden G.I."/>
            <person name="Lane C.E."/>
            <person name="Keeling P.J."/>
            <person name="Gray M.W."/>
            <person name="Grigoriev I.V."/>
            <person name="Archibald J.M."/>
        </authorList>
    </citation>
    <scope>NUCLEOTIDE SEQUENCE</scope>
    <source>
        <strain evidence="4 6">CCMP2712</strain>
    </source>
</reference>
<evidence type="ECO:0000313" key="5">
    <source>
        <dbReference type="EnsemblProtists" id="EKX36849"/>
    </source>
</evidence>
<dbReference type="KEGG" id="gtt:GUITHDRAFT_117014"/>
<evidence type="ECO:0000313" key="4">
    <source>
        <dbReference type="EMBL" id="EKX36849.1"/>
    </source>
</evidence>
<dbReference type="PaxDb" id="55529-EKX36849"/>
<feature type="transmembrane region" description="Helical" evidence="2">
    <location>
        <begin position="304"/>
        <end position="325"/>
    </location>
</feature>
<dbReference type="RefSeq" id="XP_005823829.1">
    <property type="nucleotide sequence ID" value="XM_005823772.1"/>
</dbReference>
<reference evidence="6" key="2">
    <citation type="submission" date="2012-11" db="EMBL/GenBank/DDBJ databases">
        <authorList>
            <person name="Kuo A."/>
            <person name="Curtis B.A."/>
            <person name="Tanifuji G."/>
            <person name="Burki F."/>
            <person name="Gruber A."/>
            <person name="Irimia M."/>
            <person name="Maruyama S."/>
            <person name="Arias M.C."/>
            <person name="Ball S.G."/>
            <person name="Gile G.H."/>
            <person name="Hirakawa Y."/>
            <person name="Hopkins J.F."/>
            <person name="Rensing S.A."/>
            <person name="Schmutz J."/>
            <person name="Symeonidi A."/>
            <person name="Elias M."/>
            <person name="Eveleigh R.J."/>
            <person name="Herman E.K."/>
            <person name="Klute M.J."/>
            <person name="Nakayama T."/>
            <person name="Obornik M."/>
            <person name="Reyes-Prieto A."/>
            <person name="Armbrust E.V."/>
            <person name="Aves S.J."/>
            <person name="Beiko R.G."/>
            <person name="Coutinho P."/>
            <person name="Dacks J.B."/>
            <person name="Durnford D.G."/>
            <person name="Fast N.M."/>
            <person name="Green B.R."/>
            <person name="Grisdale C."/>
            <person name="Hempe F."/>
            <person name="Henrissat B."/>
            <person name="Hoppner M.P."/>
            <person name="Ishida K.-I."/>
            <person name="Kim E."/>
            <person name="Koreny L."/>
            <person name="Kroth P.G."/>
            <person name="Liu Y."/>
            <person name="Malik S.-B."/>
            <person name="Maier U.G."/>
            <person name="McRose D."/>
            <person name="Mock T."/>
            <person name="Neilson J.A."/>
            <person name="Onodera N.T."/>
            <person name="Poole A.M."/>
            <person name="Pritham E.J."/>
            <person name="Richards T.A."/>
            <person name="Rocap G."/>
            <person name="Roy S.W."/>
            <person name="Sarai C."/>
            <person name="Schaack S."/>
            <person name="Shirato S."/>
            <person name="Slamovits C.H."/>
            <person name="Spencer D.F."/>
            <person name="Suzuki S."/>
            <person name="Worden A.Z."/>
            <person name="Zauner S."/>
            <person name="Barry K."/>
            <person name="Bell C."/>
            <person name="Bharti A.K."/>
            <person name="Crow J.A."/>
            <person name="Grimwood J."/>
            <person name="Kramer R."/>
            <person name="Lindquist E."/>
            <person name="Lucas S."/>
            <person name="Salamov A."/>
            <person name="McFadden G.I."/>
            <person name="Lane C.E."/>
            <person name="Keeling P.J."/>
            <person name="Gray M.W."/>
            <person name="Grigoriev I.V."/>
            <person name="Archibald J.M."/>
        </authorList>
    </citation>
    <scope>NUCLEOTIDE SEQUENCE</scope>
    <source>
        <strain evidence="6">CCMP2712</strain>
    </source>
</reference>
<evidence type="ECO:0000313" key="6">
    <source>
        <dbReference type="Proteomes" id="UP000011087"/>
    </source>
</evidence>
<evidence type="ECO:0000256" key="3">
    <source>
        <dbReference type="SAM" id="SignalP"/>
    </source>
</evidence>
<keyword evidence="2" id="KW-1133">Transmembrane helix</keyword>
<organism evidence="4">
    <name type="scientific">Guillardia theta (strain CCMP2712)</name>
    <name type="common">Cryptophyte</name>
    <dbReference type="NCBI Taxonomy" id="905079"/>
    <lineage>
        <taxon>Eukaryota</taxon>
        <taxon>Cryptophyceae</taxon>
        <taxon>Pyrenomonadales</taxon>
        <taxon>Geminigeraceae</taxon>
        <taxon>Guillardia</taxon>
    </lineage>
</organism>
<keyword evidence="2" id="KW-0472">Membrane</keyword>
<keyword evidence="3" id="KW-0732">Signal</keyword>
<evidence type="ECO:0000256" key="1">
    <source>
        <dbReference type="SAM" id="MobiDB-lite"/>
    </source>
</evidence>
<dbReference type="AlphaFoldDB" id="L1ILU2"/>
<accession>L1ILU2</accession>
<dbReference type="HOGENOM" id="CLU_805233_0_0_1"/>
<keyword evidence="2" id="KW-0812">Transmembrane</keyword>
<protein>
    <submittedName>
        <fullName evidence="4 5">Uncharacterized protein</fullName>
    </submittedName>
</protein>
<feature type="compositionally biased region" description="Low complexity" evidence="1">
    <location>
        <begin position="334"/>
        <end position="343"/>
    </location>
</feature>
<dbReference type="EMBL" id="JH993067">
    <property type="protein sequence ID" value="EKX36849.1"/>
    <property type="molecule type" value="Genomic_DNA"/>
</dbReference>
<feature type="signal peptide" evidence="3">
    <location>
        <begin position="1"/>
        <end position="33"/>
    </location>
</feature>
<feature type="region of interest" description="Disordered" evidence="1">
    <location>
        <begin position="334"/>
        <end position="354"/>
    </location>
</feature>
<gene>
    <name evidence="4" type="ORF">GUITHDRAFT_117014</name>
</gene>
<dbReference type="Proteomes" id="UP000011087">
    <property type="component" value="Unassembled WGS sequence"/>
</dbReference>
<keyword evidence="6" id="KW-1185">Reference proteome</keyword>
<dbReference type="EnsemblProtists" id="EKX36849">
    <property type="protein sequence ID" value="EKX36849"/>
    <property type="gene ID" value="GUITHDRAFT_117014"/>
</dbReference>
<feature type="chain" id="PRO_5008770229" evidence="3">
    <location>
        <begin position="34"/>
        <end position="354"/>
    </location>
</feature>
<sequence>MLPPPAMQAGLSTSLPLLLLLLLLSLLSDPAAADSYKACQKHSDCNDTSHPICNVYWRMKSTDNKNLEAKGICVQCMDDCDCPVGKYCAADFELTKFSPTLSIASDDKKRVELLSQAYQGLRIPSMCKSYSSDIRGGCVAEAYLKKGVAIKSQKNANGVEIFSEVASSILATDQKKFCGKINSFNPKAQECIGDKCSGSTLFTSTETFVQVCSKTIQDNLLNYGACGESVTGDTYGFSFTSNAIDWNGTCYDGGCRECAESATRCGSGSGQPQVCIGGKWRLKQDLTAYTFGADGVQSNAQAQLLLGICVMFAFACAMMVIVSVVKCIKSFFFSSSSSSSSSSKEGASREMSRV</sequence>
<reference evidence="5" key="3">
    <citation type="submission" date="2016-03" db="UniProtKB">
        <authorList>
            <consortium name="EnsemblProtists"/>
        </authorList>
    </citation>
    <scope>IDENTIFICATION</scope>
</reference>
<dbReference type="GeneID" id="17293582"/>